<dbReference type="PROSITE" id="PS51186">
    <property type="entry name" value="GNAT"/>
    <property type="match status" value="1"/>
</dbReference>
<accession>A0A7Y6UMB0</accession>
<evidence type="ECO:0000313" key="2">
    <source>
        <dbReference type="EMBL" id="NVD38789.1"/>
    </source>
</evidence>
<protein>
    <submittedName>
        <fullName evidence="2">GNAT family N-acetyltransferase</fullName>
    </submittedName>
</protein>
<dbReference type="CDD" id="cd04301">
    <property type="entry name" value="NAT_SF"/>
    <property type="match status" value="1"/>
</dbReference>
<dbReference type="Proteomes" id="UP000520198">
    <property type="component" value="Unassembled WGS sequence"/>
</dbReference>
<organism evidence="2 3">
    <name type="scientific">Ensifer oleiphilus</name>
    <dbReference type="NCBI Taxonomy" id="2742698"/>
    <lineage>
        <taxon>Bacteria</taxon>
        <taxon>Pseudomonadati</taxon>
        <taxon>Pseudomonadota</taxon>
        <taxon>Alphaproteobacteria</taxon>
        <taxon>Hyphomicrobiales</taxon>
        <taxon>Rhizobiaceae</taxon>
        <taxon>Sinorhizobium/Ensifer group</taxon>
        <taxon>Ensifer</taxon>
    </lineage>
</organism>
<evidence type="ECO:0000259" key="1">
    <source>
        <dbReference type="PROSITE" id="PS51186"/>
    </source>
</evidence>
<dbReference type="EMBL" id="JABWDU010000002">
    <property type="protein sequence ID" value="NVD38789.1"/>
    <property type="molecule type" value="Genomic_DNA"/>
</dbReference>
<dbReference type="GO" id="GO:0016747">
    <property type="term" value="F:acyltransferase activity, transferring groups other than amino-acyl groups"/>
    <property type="evidence" value="ECO:0007669"/>
    <property type="project" value="InterPro"/>
</dbReference>
<reference evidence="2 3" key="1">
    <citation type="submission" date="2020-06" db="EMBL/GenBank/DDBJ databases">
        <authorList>
            <person name="Grouzdev D.S."/>
        </authorList>
    </citation>
    <scope>NUCLEOTIDE SEQUENCE [LARGE SCALE GENOMIC DNA]</scope>
    <source>
        <strain evidence="2 3">HO-A22</strain>
    </source>
</reference>
<gene>
    <name evidence="2" type="ORF">HT585_07985</name>
</gene>
<sequence length="194" mass="21444">MSGIFRLPLALRQPSCRDEDDRGYRSVCFANRRNHRRPGSLPDAWLEGKILIIDRCLPTSSLPQDFDDLRNDASSEGCRSIERLHEDWCAGNMRFDGRGETLLIATIAGTCAGIAGLTVDPSIADALQLHRFYVRPPLRGAGLGRQLATKLLDHALKHVPEVTVNVGTAEAGLFWENMGLTPSGQLGITHRLRF</sequence>
<dbReference type="SUPFAM" id="SSF55729">
    <property type="entry name" value="Acyl-CoA N-acyltransferases (Nat)"/>
    <property type="match status" value="1"/>
</dbReference>
<proteinExistence type="predicted"/>
<dbReference type="Pfam" id="PF00583">
    <property type="entry name" value="Acetyltransf_1"/>
    <property type="match status" value="1"/>
</dbReference>
<name>A0A7Y6UMB0_9HYPH</name>
<keyword evidence="2" id="KW-0808">Transferase</keyword>
<dbReference type="InterPro" id="IPR016181">
    <property type="entry name" value="Acyl_CoA_acyltransferase"/>
</dbReference>
<keyword evidence="3" id="KW-1185">Reference proteome</keyword>
<dbReference type="RefSeq" id="WP_176352418.1">
    <property type="nucleotide sequence ID" value="NZ_JABWDU010000002.1"/>
</dbReference>
<feature type="domain" description="N-acetyltransferase" evidence="1">
    <location>
        <begin position="52"/>
        <end position="194"/>
    </location>
</feature>
<evidence type="ECO:0000313" key="3">
    <source>
        <dbReference type="Proteomes" id="UP000520198"/>
    </source>
</evidence>
<dbReference type="AlphaFoldDB" id="A0A7Y6UMB0"/>
<dbReference type="Gene3D" id="3.40.630.30">
    <property type="match status" value="1"/>
</dbReference>
<dbReference type="InterPro" id="IPR000182">
    <property type="entry name" value="GNAT_dom"/>
</dbReference>
<comment type="caution">
    <text evidence="2">The sequence shown here is derived from an EMBL/GenBank/DDBJ whole genome shotgun (WGS) entry which is preliminary data.</text>
</comment>